<dbReference type="AlphaFoldDB" id="L0K8N6"/>
<dbReference type="OrthoDB" id="9776324at2"/>
<evidence type="ECO:0000256" key="8">
    <source>
        <dbReference type="ARBA" id="ARBA00022692"/>
    </source>
</evidence>
<protein>
    <recommendedName>
        <fullName evidence="4">Probable multidrug resistance protein NorM</fullName>
    </recommendedName>
    <alternativeName>
        <fullName evidence="12">Multidrug-efflux transporter</fullName>
    </alternativeName>
</protein>
<dbReference type="InterPro" id="IPR002528">
    <property type="entry name" value="MATE_fam"/>
</dbReference>
<dbReference type="Proteomes" id="UP000010880">
    <property type="component" value="Chromosome"/>
</dbReference>
<feature type="transmembrane region" description="Helical" evidence="13">
    <location>
        <begin position="47"/>
        <end position="76"/>
    </location>
</feature>
<evidence type="ECO:0000256" key="5">
    <source>
        <dbReference type="ARBA" id="ARBA00022448"/>
    </source>
</evidence>
<evidence type="ECO:0000256" key="9">
    <source>
        <dbReference type="ARBA" id="ARBA00022989"/>
    </source>
</evidence>
<dbReference type="GO" id="GO:0042910">
    <property type="term" value="F:xenobiotic transmembrane transporter activity"/>
    <property type="evidence" value="ECO:0007669"/>
    <property type="project" value="InterPro"/>
</dbReference>
<evidence type="ECO:0000313" key="15">
    <source>
        <dbReference type="Proteomes" id="UP000010880"/>
    </source>
</evidence>
<feature type="transmembrane region" description="Helical" evidence="13">
    <location>
        <begin position="418"/>
        <end position="438"/>
    </location>
</feature>
<dbReference type="GO" id="GO:0015297">
    <property type="term" value="F:antiporter activity"/>
    <property type="evidence" value="ECO:0007669"/>
    <property type="project" value="UniProtKB-KW"/>
</dbReference>
<comment type="function">
    <text evidence="1">Multidrug efflux pump.</text>
</comment>
<feature type="transmembrane region" description="Helical" evidence="13">
    <location>
        <begin position="12"/>
        <end position="35"/>
    </location>
</feature>
<gene>
    <name evidence="14" type="ordered locus">Halha_0939</name>
</gene>
<dbReference type="InterPro" id="IPR050222">
    <property type="entry name" value="MATE_MdtK"/>
</dbReference>
<feature type="transmembrane region" description="Helical" evidence="13">
    <location>
        <begin position="317"/>
        <end position="339"/>
    </location>
</feature>
<dbReference type="PANTHER" id="PTHR43298:SF2">
    <property type="entry name" value="FMN_FAD EXPORTER YEEO-RELATED"/>
    <property type="match status" value="1"/>
</dbReference>
<dbReference type="GO" id="GO:0006811">
    <property type="term" value="P:monoatomic ion transport"/>
    <property type="evidence" value="ECO:0007669"/>
    <property type="project" value="UniProtKB-KW"/>
</dbReference>
<evidence type="ECO:0000256" key="3">
    <source>
        <dbReference type="ARBA" id="ARBA00010199"/>
    </source>
</evidence>
<keyword evidence="11 13" id="KW-0472">Membrane</keyword>
<dbReference type="InterPro" id="IPR048279">
    <property type="entry name" value="MdtK-like"/>
</dbReference>
<feature type="transmembrane region" description="Helical" evidence="13">
    <location>
        <begin position="389"/>
        <end position="412"/>
    </location>
</feature>
<dbReference type="PANTHER" id="PTHR43298">
    <property type="entry name" value="MULTIDRUG RESISTANCE PROTEIN NORM-RELATED"/>
    <property type="match status" value="1"/>
</dbReference>
<dbReference type="PIRSF" id="PIRSF006603">
    <property type="entry name" value="DinF"/>
    <property type="match status" value="1"/>
</dbReference>
<feature type="transmembrane region" description="Helical" evidence="13">
    <location>
        <begin position="167"/>
        <end position="189"/>
    </location>
</feature>
<evidence type="ECO:0000256" key="4">
    <source>
        <dbReference type="ARBA" id="ARBA00020268"/>
    </source>
</evidence>
<dbReference type="GO" id="GO:0005886">
    <property type="term" value="C:plasma membrane"/>
    <property type="evidence" value="ECO:0007669"/>
    <property type="project" value="UniProtKB-SubCell"/>
</dbReference>
<proteinExistence type="inferred from homology"/>
<keyword evidence="8 13" id="KW-0812">Transmembrane</keyword>
<keyword evidence="10" id="KW-0406">Ion transport</keyword>
<comment type="similarity">
    <text evidence="3">Belongs to the multi antimicrobial extrusion (MATE) (TC 2.A.66.1) family.</text>
</comment>
<evidence type="ECO:0000256" key="11">
    <source>
        <dbReference type="ARBA" id="ARBA00023136"/>
    </source>
</evidence>
<evidence type="ECO:0000256" key="6">
    <source>
        <dbReference type="ARBA" id="ARBA00022449"/>
    </source>
</evidence>
<comment type="subcellular location">
    <subcellularLocation>
        <location evidence="2">Cell membrane</location>
        <topology evidence="2">Multi-pass membrane protein</topology>
    </subcellularLocation>
</comment>
<evidence type="ECO:0000256" key="1">
    <source>
        <dbReference type="ARBA" id="ARBA00003408"/>
    </source>
</evidence>
<dbReference type="STRING" id="748449.Halha_0939"/>
<reference evidence="15" key="1">
    <citation type="submission" date="2012-02" db="EMBL/GenBank/DDBJ databases">
        <title>The complete genome of Halobacteroides halobius DSM 5150.</title>
        <authorList>
            <person name="Lucas S."/>
            <person name="Copeland A."/>
            <person name="Lapidus A."/>
            <person name="Glavina del Rio T."/>
            <person name="Dalin E."/>
            <person name="Tice H."/>
            <person name="Bruce D."/>
            <person name="Goodwin L."/>
            <person name="Pitluck S."/>
            <person name="Peters L."/>
            <person name="Mikhailova N."/>
            <person name="Gu W."/>
            <person name="Kyrpides N."/>
            <person name="Mavromatis K."/>
            <person name="Ivanova N."/>
            <person name="Brettin T."/>
            <person name="Detter J.C."/>
            <person name="Han C."/>
            <person name="Larimer F."/>
            <person name="Land M."/>
            <person name="Hauser L."/>
            <person name="Markowitz V."/>
            <person name="Cheng J.-F."/>
            <person name="Hugenholtz P."/>
            <person name="Woyke T."/>
            <person name="Wu D."/>
            <person name="Tindall B."/>
            <person name="Pomrenke H."/>
            <person name="Brambilla E."/>
            <person name="Klenk H.-P."/>
            <person name="Eisen J.A."/>
        </authorList>
    </citation>
    <scope>NUCLEOTIDE SEQUENCE [LARGE SCALE GENOMIC DNA]</scope>
    <source>
        <strain evidence="15">ATCC 35273 / DSM 5150 / MD-1</strain>
    </source>
</reference>
<feature type="transmembrane region" description="Helical" evidence="13">
    <location>
        <begin position="285"/>
        <end position="305"/>
    </location>
</feature>
<evidence type="ECO:0000256" key="2">
    <source>
        <dbReference type="ARBA" id="ARBA00004651"/>
    </source>
</evidence>
<evidence type="ECO:0000256" key="13">
    <source>
        <dbReference type="SAM" id="Phobius"/>
    </source>
</evidence>
<feature type="transmembrane region" description="Helical" evidence="13">
    <location>
        <begin position="258"/>
        <end position="279"/>
    </location>
</feature>
<organism evidence="14 15">
    <name type="scientific">Halobacteroides halobius (strain ATCC 35273 / DSM 5150 / MD-1)</name>
    <dbReference type="NCBI Taxonomy" id="748449"/>
    <lineage>
        <taxon>Bacteria</taxon>
        <taxon>Bacillati</taxon>
        <taxon>Bacillota</taxon>
        <taxon>Clostridia</taxon>
        <taxon>Halanaerobiales</taxon>
        <taxon>Halobacteroidaceae</taxon>
        <taxon>Halobacteroides</taxon>
    </lineage>
</organism>
<keyword evidence="15" id="KW-1185">Reference proteome</keyword>
<feature type="transmembrane region" description="Helical" evidence="13">
    <location>
        <begin position="195"/>
        <end position="217"/>
    </location>
</feature>
<keyword evidence="9 13" id="KW-1133">Transmembrane helix</keyword>
<dbReference type="NCBIfam" id="TIGR00797">
    <property type="entry name" value="matE"/>
    <property type="match status" value="1"/>
</dbReference>
<keyword evidence="5" id="KW-0813">Transport</keyword>
<dbReference type="RefSeq" id="WP_015326625.1">
    <property type="nucleotide sequence ID" value="NC_019978.1"/>
</dbReference>
<accession>L0K8N6</accession>
<evidence type="ECO:0000256" key="12">
    <source>
        <dbReference type="ARBA" id="ARBA00031636"/>
    </source>
</evidence>
<evidence type="ECO:0000256" key="10">
    <source>
        <dbReference type="ARBA" id="ARBA00023065"/>
    </source>
</evidence>
<evidence type="ECO:0000313" key="14">
    <source>
        <dbReference type="EMBL" id="AGB40900.1"/>
    </source>
</evidence>
<feature type="transmembrane region" description="Helical" evidence="13">
    <location>
        <begin position="96"/>
        <end position="114"/>
    </location>
</feature>
<name>L0K8N6_HALHC</name>
<keyword evidence="6" id="KW-0050">Antiport</keyword>
<feature type="transmembrane region" description="Helical" evidence="13">
    <location>
        <begin position="134"/>
        <end position="155"/>
    </location>
</feature>
<sequence length="456" mass="49092">MKKEKLIEQPITTSLLTLAWPIILSNLMQTTYNIVDTIWVGKLGADAVAAVSLGFPIIFLMMSLALGFTIAGTSLIAQHKGAQEQAKVNKYTGQTLVVVTIVSIVFSVVGFIFNEQILRILGAEGRVLRLGTDFLNMLFIGLTPMFIYFVFTSVLRGLGDSKTPMKLMFISTVINIILDPVLIFGWGPFPKLEVLGAALATTLARVLVAIIGVKILFSGDYGVKLQLADLWPKWGAIKKLVAVGVPASLEQSTNAVGMLLMTGTVATFGTSAVAAYGIGNRVLSLVFMPALGFSAATTTLVGQHLGADNQEKAEQTVLISTLLDFLILTGIAILVFGLAPYIVQLFNDNAQVLNLGTSYLQIIAFSFGFMGTLRVVNGGFKGAGDTIPAMVFSALSLCVLRVPLANFLAHYLEMGTRGLWWGVFIANLLGAILAFIWFKRGVWKKKVIVNPANNYG</sequence>
<dbReference type="EMBL" id="CP003359">
    <property type="protein sequence ID" value="AGB40900.1"/>
    <property type="molecule type" value="Genomic_DNA"/>
</dbReference>
<dbReference type="HOGENOM" id="CLU_012893_5_3_9"/>
<dbReference type="CDD" id="cd13142">
    <property type="entry name" value="MATE_like_12"/>
    <property type="match status" value="1"/>
</dbReference>
<keyword evidence="7" id="KW-1003">Cell membrane</keyword>
<feature type="transmembrane region" description="Helical" evidence="13">
    <location>
        <begin position="359"/>
        <end position="377"/>
    </location>
</feature>
<evidence type="ECO:0000256" key="7">
    <source>
        <dbReference type="ARBA" id="ARBA00022475"/>
    </source>
</evidence>
<dbReference type="Pfam" id="PF01554">
    <property type="entry name" value="MatE"/>
    <property type="match status" value="2"/>
</dbReference>
<dbReference type="eggNOG" id="COG0534">
    <property type="taxonomic scope" value="Bacteria"/>
</dbReference>
<dbReference type="KEGG" id="hhl:Halha_0939"/>